<name>A0ABW1KWV9_9PROT</name>
<dbReference type="CDD" id="cd08566">
    <property type="entry name" value="GDPD_AtGDE_like"/>
    <property type="match status" value="1"/>
</dbReference>
<comment type="caution">
    <text evidence="2">The sequence shown here is derived from an EMBL/GenBank/DDBJ whole genome shotgun (WGS) entry which is preliminary data.</text>
</comment>
<dbReference type="Pfam" id="PF03009">
    <property type="entry name" value="GDPD"/>
    <property type="match status" value="1"/>
</dbReference>
<evidence type="ECO:0000313" key="3">
    <source>
        <dbReference type="Proteomes" id="UP001596116"/>
    </source>
</evidence>
<dbReference type="EMBL" id="JBHPON010000001">
    <property type="protein sequence ID" value="MFC6034923.1"/>
    <property type="molecule type" value="Genomic_DNA"/>
</dbReference>
<keyword evidence="3" id="KW-1185">Reference proteome</keyword>
<dbReference type="RefSeq" id="WP_379879742.1">
    <property type="nucleotide sequence ID" value="NZ_JBHPON010000001.1"/>
</dbReference>
<gene>
    <name evidence="2" type="ORF">ACFMB1_05170</name>
</gene>
<dbReference type="PANTHER" id="PTHR46211">
    <property type="entry name" value="GLYCEROPHOSPHORYL DIESTER PHOSPHODIESTERASE"/>
    <property type="match status" value="1"/>
</dbReference>
<sequence>MDRWLIAVSFCALAACGDSVTNTDSYGLSSSDGWSIAPDGDLNSFFECLEGNGAALISAHRGGPYPGYPENAVETMAALIADIPAIMEIDVATSADGALYLHHDDTLERTTTGAGPADALSWAEISRLTLEDNDGRKTAFAPTYFADALRWAEDRTILQIDFKKTTRYEDVIAEIKNQDAEDRVILIAYSMASAAKLHKLLPRAMISLSLDTQSELNRAVAAGIPDDHLIGFTGTEDPRPRLFSILNGRDVEVIFGTLGGRDSIDEDIARSGYEALYADIASQGADIIATDRPREAYAALKAAGRAPEAGECGITQESSS</sequence>
<feature type="domain" description="GP-PDE" evidence="1">
    <location>
        <begin position="55"/>
        <end position="300"/>
    </location>
</feature>
<dbReference type="InterPro" id="IPR017946">
    <property type="entry name" value="PLC-like_Pdiesterase_TIM-brl"/>
</dbReference>
<organism evidence="2 3">
    <name type="scientific">Hyphococcus aureus</name>
    <dbReference type="NCBI Taxonomy" id="2666033"/>
    <lineage>
        <taxon>Bacteria</taxon>
        <taxon>Pseudomonadati</taxon>
        <taxon>Pseudomonadota</taxon>
        <taxon>Alphaproteobacteria</taxon>
        <taxon>Parvularculales</taxon>
        <taxon>Parvularculaceae</taxon>
        <taxon>Hyphococcus</taxon>
    </lineage>
</organism>
<dbReference type="PANTHER" id="PTHR46211:SF1">
    <property type="entry name" value="GLYCEROPHOSPHODIESTER PHOSPHODIESTERASE, CYTOPLASMIC"/>
    <property type="match status" value="1"/>
</dbReference>
<evidence type="ECO:0000313" key="2">
    <source>
        <dbReference type="EMBL" id="MFC6034923.1"/>
    </source>
</evidence>
<proteinExistence type="predicted"/>
<dbReference type="SUPFAM" id="SSF51695">
    <property type="entry name" value="PLC-like phosphodiesterases"/>
    <property type="match status" value="1"/>
</dbReference>
<evidence type="ECO:0000259" key="1">
    <source>
        <dbReference type="PROSITE" id="PS51704"/>
    </source>
</evidence>
<dbReference type="PROSITE" id="PS51704">
    <property type="entry name" value="GP_PDE"/>
    <property type="match status" value="1"/>
</dbReference>
<protein>
    <submittedName>
        <fullName evidence="2">Glycerophosphodiester phosphodiesterase family protein</fullName>
    </submittedName>
</protein>
<dbReference type="Proteomes" id="UP001596116">
    <property type="component" value="Unassembled WGS sequence"/>
</dbReference>
<reference evidence="2 3" key="1">
    <citation type="submission" date="2024-09" db="EMBL/GenBank/DDBJ databases">
        <authorList>
            <person name="Zhang Z.-H."/>
        </authorList>
    </citation>
    <scope>NUCLEOTIDE SEQUENCE [LARGE SCALE GENOMIC DNA]</scope>
    <source>
        <strain evidence="2 3">HHTR114</strain>
    </source>
</reference>
<accession>A0ABW1KWV9</accession>
<dbReference type="Gene3D" id="3.20.20.190">
    <property type="entry name" value="Phosphatidylinositol (PI) phosphodiesterase"/>
    <property type="match status" value="1"/>
</dbReference>
<dbReference type="InterPro" id="IPR030395">
    <property type="entry name" value="GP_PDE_dom"/>
</dbReference>
<dbReference type="PROSITE" id="PS51257">
    <property type="entry name" value="PROKAR_LIPOPROTEIN"/>
    <property type="match status" value="1"/>
</dbReference>